<accession>H3RBL3</accession>
<reference evidence="2 3" key="1">
    <citation type="journal article" date="2012" name="Mol. Microbiol.">
        <title>The genetic and structural basis of two distinct terminal side branch residues in stewartan and amylovoran exopolysaccharides and their potential role in host adaptation.</title>
        <authorList>
            <person name="Wang X."/>
            <person name="Yang F."/>
            <person name="von Bodman S.B."/>
        </authorList>
    </citation>
    <scope>NUCLEOTIDE SEQUENCE [LARGE SCALE GENOMIC DNA]</scope>
    <source>
        <strain evidence="2 3">DC283</strain>
    </source>
</reference>
<keyword evidence="4" id="KW-1185">Reference proteome</keyword>
<reference evidence="1 4" key="3">
    <citation type="submission" date="2016-10" db="EMBL/GenBank/DDBJ databases">
        <title>Complete Genome Assembly of Pantoea stewartii subsp. stewartii DC283, a Corn Pathogen.</title>
        <authorList>
            <person name="Duong D.A."/>
            <person name="Stevens A.M."/>
            <person name="Jensen R.V."/>
        </authorList>
    </citation>
    <scope>NUCLEOTIDE SEQUENCE [LARGE SCALE GENOMIC DNA]</scope>
    <source>
        <strain evidence="1 4">DC283</strain>
    </source>
</reference>
<dbReference type="KEGG" id="pstw:DSJ_10090"/>
<proteinExistence type="predicted"/>
<dbReference type="Proteomes" id="UP000005050">
    <property type="component" value="Unassembled WGS sequence"/>
</dbReference>
<dbReference type="EMBL" id="AHIE01000008">
    <property type="protein sequence ID" value="EHU01352.1"/>
    <property type="molecule type" value="Genomic_DNA"/>
</dbReference>
<evidence type="ECO:0000313" key="1">
    <source>
        <dbReference type="EMBL" id="ARF49655.1"/>
    </source>
</evidence>
<dbReference type="AlphaFoldDB" id="H3RBL3"/>
<dbReference type="EMBL" id="CP017581">
    <property type="protein sequence ID" value="ARF49655.1"/>
    <property type="molecule type" value="Genomic_DNA"/>
</dbReference>
<dbReference type="STRING" id="660596.DSJ_10090"/>
<sequence>MSQNWMRHFELQLVSENKPGISLSDFKVTFDIERNDNRWPATANFKIYNLSPETQNRIMQREFSKIIIIAGYDGIAPDYTRDQVGVERQLEPEQVGQTAGSNFGVLFSGEIRFAVTGKENITDSWISIQACDGEQAFYNAFISANLQRGYTKRDVYNLLMDNLKPYGIVPGVVPEFPSVVYPRGATFYGPVRDYLSTLAEDLQATWQFSYGRLDMIQKDVATHTAVVLNADTGLIGMPQQTIGNGVNIRCLINTRIHLHGLVQLDQASVYRAELSGDQVVKAGGPLRERETNGNLTVSGLAQKENPANIATDGVYIVRYIMITGDTRGKAWYMDMACEARGNADVNSESTLVKWGA</sequence>
<evidence type="ECO:0000313" key="2">
    <source>
        <dbReference type="EMBL" id="EHU01352.1"/>
    </source>
</evidence>
<dbReference type="PATRIC" id="fig|660596.6.peg.1365"/>
<protein>
    <submittedName>
        <fullName evidence="2">Putative bacteriophage protein</fullName>
    </submittedName>
</protein>
<name>H3RBL3_PANSE</name>
<reference evidence="2" key="2">
    <citation type="submission" date="2012-01" db="EMBL/GenBank/DDBJ databases">
        <authorList>
            <person name="Biehl B.S."/>
            <person name="Ding Y."/>
            <person name="Dugan-Rocha S.P."/>
            <person name="Gibbs R.A."/>
            <person name="Glasner J.D."/>
            <person name="Kovar C."/>
            <person name="Muzny D.M."/>
            <person name="Neeno-Eckwall E.C."/>
            <person name="Perna N.T."/>
            <person name="Qin X."/>
            <person name="von Bodman S.B."/>
            <person name="Weinstock G.M."/>
        </authorList>
    </citation>
    <scope>NUCLEOTIDE SEQUENCE</scope>
    <source>
        <strain evidence="2">DC283</strain>
    </source>
</reference>
<evidence type="ECO:0000313" key="4">
    <source>
        <dbReference type="Proteomes" id="UP000192380"/>
    </source>
</evidence>
<dbReference type="OrthoDB" id="2087522at2"/>
<dbReference type="Proteomes" id="UP000192380">
    <property type="component" value="Chromosome"/>
</dbReference>
<gene>
    <name evidence="2" type="ORF">CKS_4104</name>
    <name evidence="1" type="ORF">DSJ_10090</name>
</gene>
<dbReference type="RefSeq" id="WP_006118731.1">
    <property type="nucleotide sequence ID" value="NZ_AHIE01000008.1"/>
</dbReference>
<organism evidence="2 3">
    <name type="scientific">Pantoea stewartii subsp. stewartii DC283</name>
    <dbReference type="NCBI Taxonomy" id="660596"/>
    <lineage>
        <taxon>Bacteria</taxon>
        <taxon>Pseudomonadati</taxon>
        <taxon>Pseudomonadota</taxon>
        <taxon>Gammaproteobacteria</taxon>
        <taxon>Enterobacterales</taxon>
        <taxon>Erwiniaceae</taxon>
        <taxon>Pantoea</taxon>
    </lineage>
</organism>
<evidence type="ECO:0000313" key="3">
    <source>
        <dbReference type="Proteomes" id="UP000005050"/>
    </source>
</evidence>